<evidence type="ECO:0000256" key="2">
    <source>
        <dbReference type="RuleBase" id="RU000363"/>
    </source>
</evidence>
<dbReference type="SUPFAM" id="SSF51735">
    <property type="entry name" value="NAD(P)-binding Rossmann-fold domains"/>
    <property type="match status" value="1"/>
</dbReference>
<organism evidence="3 4">
    <name type="scientific">Conoideocrella luteorostrata</name>
    <dbReference type="NCBI Taxonomy" id="1105319"/>
    <lineage>
        <taxon>Eukaryota</taxon>
        <taxon>Fungi</taxon>
        <taxon>Dikarya</taxon>
        <taxon>Ascomycota</taxon>
        <taxon>Pezizomycotina</taxon>
        <taxon>Sordariomycetes</taxon>
        <taxon>Hypocreomycetidae</taxon>
        <taxon>Hypocreales</taxon>
        <taxon>Clavicipitaceae</taxon>
        <taxon>Conoideocrella</taxon>
    </lineage>
</organism>
<dbReference type="PRINTS" id="PR00081">
    <property type="entry name" value="GDHRDH"/>
</dbReference>
<dbReference type="GO" id="GO:0016616">
    <property type="term" value="F:oxidoreductase activity, acting on the CH-OH group of donors, NAD or NADP as acceptor"/>
    <property type="evidence" value="ECO:0007669"/>
    <property type="project" value="TreeGrafter"/>
</dbReference>
<dbReference type="EMBL" id="JASWJB010000302">
    <property type="protein sequence ID" value="KAK2591894.1"/>
    <property type="molecule type" value="Genomic_DNA"/>
</dbReference>
<gene>
    <name evidence="3" type="ORF">QQS21_010418</name>
</gene>
<dbReference type="GO" id="GO:0005811">
    <property type="term" value="C:lipid droplet"/>
    <property type="evidence" value="ECO:0007669"/>
    <property type="project" value="TreeGrafter"/>
</dbReference>
<dbReference type="Pfam" id="PF00106">
    <property type="entry name" value="adh_short"/>
    <property type="match status" value="1"/>
</dbReference>
<dbReference type="InterPro" id="IPR020904">
    <property type="entry name" value="Sc_DH/Rdtase_CS"/>
</dbReference>
<sequence>MQCDITNRDSVAQAADRVRQDFGQPSILMNNAGITITKPLTIMDMPMDVIRRVFEVNYFAHWITVQEFLPHMIRLNKGHVVTVASLAGYASIAKAADYCASKSAAIAFHEVLGAELRSFHGANGAVTSVVNPNFVRTPFMGIVEGLEAQGQIPMLSPGHVADRIAAQIFSRTAGEVIVPSHMDCLTGSATGHTGYMSSPATP</sequence>
<evidence type="ECO:0000256" key="1">
    <source>
        <dbReference type="ARBA" id="ARBA00022857"/>
    </source>
</evidence>
<evidence type="ECO:0000313" key="4">
    <source>
        <dbReference type="Proteomes" id="UP001251528"/>
    </source>
</evidence>
<accession>A0AAJ0CF85</accession>
<dbReference type="PRINTS" id="PR00080">
    <property type="entry name" value="SDRFAMILY"/>
</dbReference>
<comment type="similarity">
    <text evidence="2">Belongs to the short-chain dehydrogenases/reductases (SDR) family.</text>
</comment>
<dbReference type="PANTHER" id="PTHR24322:SF748">
    <property type="entry name" value="FI23927P1-RELATED"/>
    <property type="match status" value="1"/>
</dbReference>
<proteinExistence type="inferred from homology"/>
<dbReference type="Gene3D" id="3.40.50.720">
    <property type="entry name" value="NAD(P)-binding Rossmann-like Domain"/>
    <property type="match status" value="1"/>
</dbReference>
<dbReference type="InterPro" id="IPR036291">
    <property type="entry name" value="NAD(P)-bd_dom_sf"/>
</dbReference>
<name>A0AAJ0CF85_9HYPO</name>
<dbReference type="Proteomes" id="UP001251528">
    <property type="component" value="Unassembled WGS sequence"/>
</dbReference>
<protein>
    <submittedName>
        <fullName evidence="3">Uncharacterized protein</fullName>
    </submittedName>
</protein>
<dbReference type="PANTHER" id="PTHR24322">
    <property type="entry name" value="PKSB"/>
    <property type="match status" value="1"/>
</dbReference>
<dbReference type="InterPro" id="IPR002347">
    <property type="entry name" value="SDR_fam"/>
</dbReference>
<reference evidence="3" key="1">
    <citation type="submission" date="2023-06" db="EMBL/GenBank/DDBJ databases">
        <title>Conoideocrella luteorostrata (Hypocreales: Clavicipitaceae), a potential biocontrol fungus for elongate hemlock scale in United States Christmas tree production areas.</title>
        <authorList>
            <person name="Barrett H."/>
            <person name="Lovett B."/>
            <person name="Macias A.M."/>
            <person name="Stajich J.E."/>
            <person name="Kasson M.T."/>
        </authorList>
    </citation>
    <scope>NUCLEOTIDE SEQUENCE</scope>
    <source>
        <strain evidence="3">ARSEF 14590</strain>
    </source>
</reference>
<comment type="caution">
    <text evidence="3">The sequence shown here is derived from an EMBL/GenBank/DDBJ whole genome shotgun (WGS) entry which is preliminary data.</text>
</comment>
<keyword evidence="4" id="KW-1185">Reference proteome</keyword>
<evidence type="ECO:0000313" key="3">
    <source>
        <dbReference type="EMBL" id="KAK2591894.1"/>
    </source>
</evidence>
<dbReference type="AlphaFoldDB" id="A0AAJ0CF85"/>
<dbReference type="PROSITE" id="PS00061">
    <property type="entry name" value="ADH_SHORT"/>
    <property type="match status" value="1"/>
</dbReference>
<keyword evidence="1" id="KW-0521">NADP</keyword>